<feature type="compositionally biased region" description="Acidic residues" evidence="1">
    <location>
        <begin position="325"/>
        <end position="337"/>
    </location>
</feature>
<dbReference type="KEGG" id="sfm:108926395"/>
<keyword evidence="5" id="KW-1185">Reference proteome</keyword>
<evidence type="ECO:0000313" key="4">
    <source>
        <dbReference type="Ensembl" id="ENSSFOP00015053955.1"/>
    </source>
</evidence>
<dbReference type="Gene3D" id="3.10.20.90">
    <property type="entry name" value="Phosphatidylinositol 3-kinase Catalytic Subunit, Chain A, domain 1"/>
    <property type="match status" value="1"/>
</dbReference>
<dbReference type="GeneID" id="108926395"/>
<dbReference type="PROSITE" id="PS50106">
    <property type="entry name" value="PDZ"/>
    <property type="match status" value="1"/>
</dbReference>
<dbReference type="FunFam" id="3.10.20.90:FF:000031">
    <property type="entry name" value="Partitioning defective 6 homolog alpha"/>
    <property type="match status" value="1"/>
</dbReference>
<dbReference type="Proteomes" id="UP000694397">
    <property type="component" value="Chromosome 5"/>
</dbReference>
<dbReference type="PROSITE" id="PS51745">
    <property type="entry name" value="PB1"/>
    <property type="match status" value="1"/>
</dbReference>
<evidence type="ECO:0000259" key="2">
    <source>
        <dbReference type="PROSITE" id="PS50106"/>
    </source>
</evidence>
<dbReference type="GO" id="GO:0060341">
    <property type="term" value="P:regulation of cellular localization"/>
    <property type="evidence" value="ECO:0007669"/>
    <property type="project" value="TreeGrafter"/>
</dbReference>
<dbReference type="SMART" id="SM00228">
    <property type="entry name" value="PDZ"/>
    <property type="match status" value="1"/>
</dbReference>
<dbReference type="PANTHER" id="PTHR14102">
    <property type="entry name" value="PAR-6-RELATED"/>
    <property type="match status" value="1"/>
</dbReference>
<feature type="compositionally biased region" description="Low complexity" evidence="1">
    <location>
        <begin position="365"/>
        <end position="379"/>
    </location>
</feature>
<gene>
    <name evidence="4" type="primary">LOC108926395</name>
</gene>
<reference evidence="4 5" key="1">
    <citation type="submission" date="2019-04" db="EMBL/GenBank/DDBJ databases">
        <authorList>
            <consortium name="Wellcome Sanger Institute Data Sharing"/>
        </authorList>
    </citation>
    <scope>NUCLEOTIDE SEQUENCE [LARGE SCALE GENOMIC DNA]</scope>
</reference>
<dbReference type="PANTHER" id="PTHR14102:SF4">
    <property type="entry name" value="PARTITIONING DEFECTIVE 6 HOMOLOG BETA"/>
    <property type="match status" value="1"/>
</dbReference>
<dbReference type="Pfam" id="PF00564">
    <property type="entry name" value="PB1"/>
    <property type="match status" value="1"/>
</dbReference>
<feature type="domain" description="PB1" evidence="3">
    <location>
        <begin position="64"/>
        <end position="147"/>
    </location>
</feature>
<protein>
    <submittedName>
        <fullName evidence="4">Partitioning defective 6 homolog beta-like</fullName>
    </submittedName>
</protein>
<proteinExistence type="predicted"/>
<evidence type="ECO:0000259" key="3">
    <source>
        <dbReference type="PROSITE" id="PS51745"/>
    </source>
</evidence>
<dbReference type="GO" id="GO:0016324">
    <property type="term" value="C:apical plasma membrane"/>
    <property type="evidence" value="ECO:0007669"/>
    <property type="project" value="TreeGrafter"/>
</dbReference>
<dbReference type="AlphaFoldDB" id="A0A8C9TMM2"/>
<accession>A0A8C9TMM2</accession>
<feature type="region of interest" description="Disordered" evidence="1">
    <location>
        <begin position="325"/>
        <end position="411"/>
    </location>
</feature>
<dbReference type="GeneTree" id="ENSGT00950000183211"/>
<dbReference type="InterPro" id="IPR053793">
    <property type="entry name" value="PB1-like"/>
</dbReference>
<organism evidence="4 5">
    <name type="scientific">Scleropages formosus</name>
    <name type="common">Asian bonytongue</name>
    <name type="synonym">Osteoglossum formosum</name>
    <dbReference type="NCBI Taxonomy" id="113540"/>
    <lineage>
        <taxon>Eukaryota</taxon>
        <taxon>Metazoa</taxon>
        <taxon>Chordata</taxon>
        <taxon>Craniata</taxon>
        <taxon>Vertebrata</taxon>
        <taxon>Euteleostomi</taxon>
        <taxon>Actinopterygii</taxon>
        <taxon>Neopterygii</taxon>
        <taxon>Teleostei</taxon>
        <taxon>Osteoglossocephala</taxon>
        <taxon>Osteoglossomorpha</taxon>
        <taxon>Osteoglossiformes</taxon>
        <taxon>Osteoglossidae</taxon>
        <taxon>Scleropages</taxon>
    </lineage>
</organism>
<reference evidence="4" key="3">
    <citation type="submission" date="2025-09" db="UniProtKB">
        <authorList>
            <consortium name="Ensembl"/>
        </authorList>
    </citation>
    <scope>IDENTIFICATION</scope>
</reference>
<dbReference type="Gene3D" id="2.30.42.10">
    <property type="match status" value="1"/>
</dbReference>
<dbReference type="InterPro" id="IPR001478">
    <property type="entry name" value="PDZ"/>
</dbReference>
<dbReference type="InterPro" id="IPR036034">
    <property type="entry name" value="PDZ_sf"/>
</dbReference>
<dbReference type="GO" id="GO:0007098">
    <property type="term" value="P:centrosome cycle"/>
    <property type="evidence" value="ECO:0007669"/>
    <property type="project" value="TreeGrafter"/>
</dbReference>
<dbReference type="OrthoDB" id="5868434at2759"/>
<dbReference type="InterPro" id="IPR000270">
    <property type="entry name" value="PB1_dom"/>
</dbReference>
<dbReference type="SUPFAM" id="SSF50156">
    <property type="entry name" value="PDZ domain-like"/>
    <property type="match status" value="1"/>
</dbReference>
<dbReference type="GO" id="GO:0007163">
    <property type="term" value="P:establishment or maintenance of cell polarity"/>
    <property type="evidence" value="ECO:0007669"/>
    <property type="project" value="TreeGrafter"/>
</dbReference>
<dbReference type="CDD" id="cd06718">
    <property type="entry name" value="PDZ_Par6-like"/>
    <property type="match status" value="1"/>
</dbReference>
<evidence type="ECO:0000313" key="5">
    <source>
        <dbReference type="Proteomes" id="UP000694397"/>
    </source>
</evidence>
<dbReference type="Pfam" id="PF00595">
    <property type="entry name" value="PDZ"/>
    <property type="match status" value="1"/>
</dbReference>
<feature type="domain" description="PDZ" evidence="2">
    <location>
        <begin position="206"/>
        <end position="299"/>
    </location>
</feature>
<evidence type="ECO:0000256" key="1">
    <source>
        <dbReference type="SAM" id="MobiDB-lite"/>
    </source>
</evidence>
<dbReference type="GO" id="GO:0005634">
    <property type="term" value="C:nucleus"/>
    <property type="evidence" value="ECO:0007669"/>
    <property type="project" value="TreeGrafter"/>
</dbReference>
<dbReference type="Ensembl" id="ENSSFOT00015057197.1">
    <property type="protein sequence ID" value="ENSSFOP00015053955.1"/>
    <property type="gene ID" value="ENSSFOG00015024980.1"/>
</dbReference>
<dbReference type="GO" id="GO:0005938">
    <property type="term" value="C:cell cortex"/>
    <property type="evidence" value="ECO:0007669"/>
    <property type="project" value="TreeGrafter"/>
</dbReference>
<sequence>MSRVQHYGLTFSAPTDEAPVLHFCRFQVNTAFTLQGAMLITVRGGPRGTGACPFSHVFPLVSGRSCIPSPPEQFGAEFRRFSLEPSELDRFHDFYSLLQLVHRIPDVDILVGYADTRGGMLPITNDDSYRKAVSSARPLLRIFLHRKDDADPNAFFRDAPQGKKQVLGAVLRRARRKPPVVIGLPRDFRPVSAVLDADVLPAWLRRVRLHRRGSDHPLGFYIRDGTAEVLTSRGVRRVPGVFISRVAPGGLAHSSGLLSANDQVLEVNGVPVAGKSLDQVTDMMVANSHNLIVTVRPADQRHNVVRPWSGADPQLPFGIEQNFLSEEEEESEEEDLVTEAGREPRPVPRYELHLGLRPAAPRTPSSSSVGSQSTVDSGQGAVGVGPDPEEESKEEPKEESSSGDEGVAVTL</sequence>
<dbReference type="SUPFAM" id="SSF54277">
    <property type="entry name" value="CAD &amp; PB1 domains"/>
    <property type="match status" value="1"/>
</dbReference>
<reference evidence="4" key="2">
    <citation type="submission" date="2025-08" db="UniProtKB">
        <authorList>
            <consortium name="Ensembl"/>
        </authorList>
    </citation>
    <scope>IDENTIFICATION</scope>
</reference>
<dbReference type="InterPro" id="IPR051741">
    <property type="entry name" value="PAR6_homolog"/>
</dbReference>
<dbReference type="RefSeq" id="XP_029108313.1">
    <property type="nucleotide sequence ID" value="XM_029252480.1"/>
</dbReference>
<feature type="compositionally biased region" description="Basic and acidic residues" evidence="1">
    <location>
        <begin position="340"/>
        <end position="354"/>
    </location>
</feature>
<name>A0A8C9TMM2_SCLFO</name>